<evidence type="ECO:0000313" key="4">
    <source>
        <dbReference type="Proteomes" id="UP000288805"/>
    </source>
</evidence>
<sequence length="254" mass="27768">MWSNLPFDLLANIFSFLPADSLALASSVCKHWHNNASLLTRPRPLGLAIRRGFLPHAIRPVASIGGLVLLRSTTSTTLQLAICNLFTKRYWSLPMLNIARTNPAVGVVFGLDESPDVRFSSFRVYVAGGMSEAPSGGAAYEPTLEMYDSWHDRWDIIGRMPVEFALAGAERADGGAARICGTSAVERQADASGWHVQRGACIWELGEGDTWELVEKIPIELGMRLLGVKGSWESTKCVGSDGAVCLYRDLGQEW</sequence>
<gene>
    <name evidence="3" type="ORF">CK203_044540</name>
</gene>
<proteinExistence type="predicted"/>
<protein>
    <recommendedName>
        <fullName evidence="2">F-box domain-containing protein</fullName>
    </recommendedName>
</protein>
<feature type="chain" id="PRO_5019080705" description="F-box domain-containing protein" evidence="1">
    <location>
        <begin position="24"/>
        <end position="254"/>
    </location>
</feature>
<dbReference type="PANTHER" id="PTHR46301:SF17">
    <property type="entry name" value="F-BOX DOMAIN-CONTAINING PROTEIN"/>
    <property type="match status" value="1"/>
</dbReference>
<feature type="domain" description="F-box" evidence="2">
    <location>
        <begin position="1"/>
        <end position="34"/>
    </location>
</feature>
<organism evidence="3 4">
    <name type="scientific">Vitis vinifera</name>
    <name type="common">Grape</name>
    <dbReference type="NCBI Taxonomy" id="29760"/>
    <lineage>
        <taxon>Eukaryota</taxon>
        <taxon>Viridiplantae</taxon>
        <taxon>Streptophyta</taxon>
        <taxon>Embryophyta</taxon>
        <taxon>Tracheophyta</taxon>
        <taxon>Spermatophyta</taxon>
        <taxon>Magnoliopsida</taxon>
        <taxon>eudicotyledons</taxon>
        <taxon>Gunneridae</taxon>
        <taxon>Pentapetalae</taxon>
        <taxon>rosids</taxon>
        <taxon>Vitales</taxon>
        <taxon>Vitaceae</taxon>
        <taxon>Viteae</taxon>
        <taxon>Vitis</taxon>
    </lineage>
</organism>
<evidence type="ECO:0000256" key="1">
    <source>
        <dbReference type="SAM" id="SignalP"/>
    </source>
</evidence>
<evidence type="ECO:0000313" key="3">
    <source>
        <dbReference type="EMBL" id="RVW81701.1"/>
    </source>
</evidence>
<accession>A0A438HB92</accession>
<feature type="signal peptide" evidence="1">
    <location>
        <begin position="1"/>
        <end position="23"/>
    </location>
</feature>
<dbReference type="Proteomes" id="UP000288805">
    <property type="component" value="Unassembled WGS sequence"/>
</dbReference>
<dbReference type="Gene3D" id="2.120.10.80">
    <property type="entry name" value="Kelch-type beta propeller"/>
    <property type="match status" value="1"/>
</dbReference>
<dbReference type="Pfam" id="PF12937">
    <property type="entry name" value="F-box-like"/>
    <property type="match status" value="1"/>
</dbReference>
<dbReference type="PANTHER" id="PTHR46301">
    <property type="entry name" value="F-BOX/KELCH-REPEAT PROTEIN"/>
    <property type="match status" value="1"/>
</dbReference>
<comment type="caution">
    <text evidence="3">The sequence shown here is derived from an EMBL/GenBank/DDBJ whole genome shotgun (WGS) entry which is preliminary data.</text>
</comment>
<name>A0A438HB92_VITVI</name>
<keyword evidence="1" id="KW-0732">Signal</keyword>
<reference evidence="3 4" key="1">
    <citation type="journal article" date="2018" name="PLoS Genet.">
        <title>Population sequencing reveals clonal diversity and ancestral inbreeding in the grapevine cultivar Chardonnay.</title>
        <authorList>
            <person name="Roach M.J."/>
            <person name="Johnson D.L."/>
            <person name="Bohlmann J."/>
            <person name="van Vuuren H.J."/>
            <person name="Jones S.J."/>
            <person name="Pretorius I.S."/>
            <person name="Schmidt S.A."/>
            <person name="Borneman A.R."/>
        </authorList>
    </citation>
    <scope>NUCLEOTIDE SEQUENCE [LARGE SCALE GENOMIC DNA]</scope>
    <source>
        <strain evidence="4">cv. Chardonnay</strain>
        <tissue evidence="3">Leaf</tissue>
    </source>
</reference>
<dbReference type="InterPro" id="IPR036047">
    <property type="entry name" value="F-box-like_dom_sf"/>
</dbReference>
<dbReference type="SUPFAM" id="SSF81383">
    <property type="entry name" value="F-box domain"/>
    <property type="match status" value="1"/>
</dbReference>
<dbReference type="PROSITE" id="PS50181">
    <property type="entry name" value="FBOX"/>
    <property type="match status" value="1"/>
</dbReference>
<dbReference type="InterPro" id="IPR015915">
    <property type="entry name" value="Kelch-typ_b-propeller"/>
</dbReference>
<dbReference type="SUPFAM" id="SSF117281">
    <property type="entry name" value="Kelch motif"/>
    <property type="match status" value="1"/>
</dbReference>
<dbReference type="EMBL" id="QGNW01000250">
    <property type="protein sequence ID" value="RVW81701.1"/>
    <property type="molecule type" value="Genomic_DNA"/>
</dbReference>
<dbReference type="CDD" id="cd09917">
    <property type="entry name" value="F-box_SF"/>
    <property type="match status" value="1"/>
</dbReference>
<dbReference type="AlphaFoldDB" id="A0A438HB92"/>
<evidence type="ECO:0000259" key="2">
    <source>
        <dbReference type="PROSITE" id="PS50181"/>
    </source>
</evidence>
<dbReference type="InterPro" id="IPR001810">
    <property type="entry name" value="F-box_dom"/>
</dbReference>
<dbReference type="Gene3D" id="1.20.1280.50">
    <property type="match status" value="1"/>
</dbReference>